<dbReference type="EMBL" id="JAHCDA010000001">
    <property type="protein sequence ID" value="MBS7809697.1"/>
    <property type="molecule type" value="Genomic_DNA"/>
</dbReference>
<comment type="caution">
    <text evidence="6">The sequence shown here is derived from an EMBL/GenBank/DDBJ whole genome shotgun (WGS) entry which is preliminary data.</text>
</comment>
<feature type="transmembrane region" description="Helical" evidence="5">
    <location>
        <begin position="106"/>
        <end position="125"/>
    </location>
</feature>
<keyword evidence="4 5" id="KW-0472">Membrane</keyword>
<name>A0ABS5Q7P3_9PROT</name>
<dbReference type="Pfam" id="PF03006">
    <property type="entry name" value="HlyIII"/>
    <property type="match status" value="1"/>
</dbReference>
<feature type="transmembrane region" description="Helical" evidence="5">
    <location>
        <begin position="137"/>
        <end position="158"/>
    </location>
</feature>
<keyword evidence="3 5" id="KW-1133">Transmembrane helix</keyword>
<proteinExistence type="predicted"/>
<feature type="transmembrane region" description="Helical" evidence="5">
    <location>
        <begin position="47"/>
        <end position="70"/>
    </location>
</feature>
<dbReference type="RefSeq" id="WP_213668370.1">
    <property type="nucleotide sequence ID" value="NZ_JAHCDA010000001.1"/>
</dbReference>
<dbReference type="PANTHER" id="PTHR20855:SF3">
    <property type="entry name" value="LD03007P"/>
    <property type="match status" value="1"/>
</dbReference>
<protein>
    <submittedName>
        <fullName evidence="6">Hemolysin III family protein</fullName>
    </submittedName>
</protein>
<sequence length="218" mass="22184">MTDFRTAPVMGSAGARTADACIHVIGVTAALAACVALAAVMRGGFGVVPVALYALGLVAMIGCSAAYNLAAEGRGKRLLRRLDHAAIFLMIAGTYSPVALLGIGGAWGWGLAAVVWVGALAGATLKLCRPEGFERLAIAAYLLLGWAGLVAIVPLVAALPGMDLALLGAGGLLYSLGVVAHVSKRLPYQNAIWHGFVLAAAACHFVVVLRLAAGWAVV</sequence>
<evidence type="ECO:0000313" key="6">
    <source>
        <dbReference type="EMBL" id="MBS7809697.1"/>
    </source>
</evidence>
<evidence type="ECO:0000256" key="1">
    <source>
        <dbReference type="ARBA" id="ARBA00004141"/>
    </source>
</evidence>
<evidence type="ECO:0000256" key="4">
    <source>
        <dbReference type="ARBA" id="ARBA00023136"/>
    </source>
</evidence>
<accession>A0ABS5Q7P3</accession>
<evidence type="ECO:0000256" key="2">
    <source>
        <dbReference type="ARBA" id="ARBA00022692"/>
    </source>
</evidence>
<evidence type="ECO:0000256" key="3">
    <source>
        <dbReference type="ARBA" id="ARBA00022989"/>
    </source>
</evidence>
<evidence type="ECO:0000313" key="7">
    <source>
        <dbReference type="Proteomes" id="UP000766336"/>
    </source>
</evidence>
<dbReference type="PROSITE" id="PS51257">
    <property type="entry name" value="PROKAR_LIPOPROTEIN"/>
    <property type="match status" value="1"/>
</dbReference>
<dbReference type="Proteomes" id="UP000766336">
    <property type="component" value="Unassembled WGS sequence"/>
</dbReference>
<feature type="transmembrane region" description="Helical" evidence="5">
    <location>
        <begin position="20"/>
        <end position="41"/>
    </location>
</feature>
<keyword evidence="7" id="KW-1185">Reference proteome</keyword>
<feature type="transmembrane region" description="Helical" evidence="5">
    <location>
        <begin position="164"/>
        <end position="183"/>
    </location>
</feature>
<evidence type="ECO:0000256" key="5">
    <source>
        <dbReference type="SAM" id="Phobius"/>
    </source>
</evidence>
<feature type="transmembrane region" description="Helical" evidence="5">
    <location>
        <begin position="195"/>
        <end position="217"/>
    </location>
</feature>
<comment type="subcellular location">
    <subcellularLocation>
        <location evidence="1">Membrane</location>
        <topology evidence="1">Multi-pass membrane protein</topology>
    </subcellularLocation>
</comment>
<reference evidence="6 7" key="1">
    <citation type="submission" date="2021-05" db="EMBL/GenBank/DDBJ databases">
        <title>Roseococcus sp. XZZS9, whole genome shotgun sequencing project.</title>
        <authorList>
            <person name="Zhao G."/>
            <person name="Shen L."/>
        </authorList>
    </citation>
    <scope>NUCLEOTIDE SEQUENCE [LARGE SCALE GENOMIC DNA]</scope>
    <source>
        <strain evidence="6 7">XZZS9</strain>
    </source>
</reference>
<organism evidence="6 7">
    <name type="scientific">Roseococcus pinisoli</name>
    <dbReference type="NCBI Taxonomy" id="2835040"/>
    <lineage>
        <taxon>Bacteria</taxon>
        <taxon>Pseudomonadati</taxon>
        <taxon>Pseudomonadota</taxon>
        <taxon>Alphaproteobacteria</taxon>
        <taxon>Acetobacterales</taxon>
        <taxon>Roseomonadaceae</taxon>
        <taxon>Roseococcus</taxon>
    </lineage>
</organism>
<dbReference type="InterPro" id="IPR004254">
    <property type="entry name" value="AdipoR/HlyIII-related"/>
</dbReference>
<keyword evidence="2 5" id="KW-0812">Transmembrane</keyword>
<feature type="transmembrane region" description="Helical" evidence="5">
    <location>
        <begin position="82"/>
        <end position="100"/>
    </location>
</feature>
<dbReference type="PANTHER" id="PTHR20855">
    <property type="entry name" value="ADIPOR/PROGESTIN RECEPTOR-RELATED"/>
    <property type="match status" value="1"/>
</dbReference>
<gene>
    <name evidence="6" type="ORF">KHU32_02030</name>
</gene>